<dbReference type="SMART" id="SM00248">
    <property type="entry name" value="ANK"/>
    <property type="match status" value="5"/>
</dbReference>
<dbReference type="PROSITE" id="PS50088">
    <property type="entry name" value="ANK_REPEAT"/>
    <property type="match status" value="3"/>
</dbReference>
<dbReference type="Pfam" id="PF13606">
    <property type="entry name" value="Ank_3"/>
    <property type="match status" value="2"/>
</dbReference>
<reference evidence="4 5" key="1">
    <citation type="submission" date="2020-02" db="EMBL/GenBank/DDBJ databases">
        <authorList>
            <person name="Ferguson B K."/>
        </authorList>
    </citation>
    <scope>NUCLEOTIDE SEQUENCE [LARGE SCALE GENOMIC DNA]</scope>
</reference>
<proteinExistence type="predicted"/>
<dbReference type="PANTHER" id="PTHR24126">
    <property type="entry name" value="ANKYRIN REPEAT, PH AND SEC7 DOMAIN CONTAINING PROTEIN SECG-RELATED"/>
    <property type="match status" value="1"/>
</dbReference>
<feature type="repeat" description="ANK" evidence="3">
    <location>
        <begin position="265"/>
        <end position="294"/>
    </location>
</feature>
<dbReference type="OrthoDB" id="5806726at2759"/>
<gene>
    <name evidence="4" type="ORF">TBRA_LOCUS13123</name>
</gene>
<keyword evidence="1" id="KW-0677">Repeat</keyword>
<dbReference type="AlphaFoldDB" id="A0A6H5IVM3"/>
<dbReference type="SUPFAM" id="SSF48403">
    <property type="entry name" value="Ankyrin repeat"/>
    <property type="match status" value="1"/>
</dbReference>
<dbReference type="PANTHER" id="PTHR24126:SF14">
    <property type="entry name" value="ANK_REP_REGION DOMAIN-CONTAINING PROTEIN"/>
    <property type="match status" value="1"/>
</dbReference>
<feature type="repeat" description="ANK" evidence="3">
    <location>
        <begin position="193"/>
        <end position="225"/>
    </location>
</feature>
<name>A0A6H5IVM3_9HYME</name>
<keyword evidence="5" id="KW-1185">Reference proteome</keyword>
<feature type="repeat" description="ANK" evidence="3">
    <location>
        <begin position="337"/>
        <end position="365"/>
    </location>
</feature>
<evidence type="ECO:0000313" key="5">
    <source>
        <dbReference type="Proteomes" id="UP000479190"/>
    </source>
</evidence>
<evidence type="ECO:0000256" key="1">
    <source>
        <dbReference type="ARBA" id="ARBA00022737"/>
    </source>
</evidence>
<dbReference type="Gene3D" id="1.25.40.20">
    <property type="entry name" value="Ankyrin repeat-containing domain"/>
    <property type="match status" value="1"/>
</dbReference>
<dbReference type="InterPro" id="IPR036770">
    <property type="entry name" value="Ankyrin_rpt-contain_sf"/>
</dbReference>
<protein>
    <submittedName>
        <fullName evidence="4">Uncharacterized protein</fullName>
    </submittedName>
</protein>
<keyword evidence="2 3" id="KW-0040">ANK repeat</keyword>
<accession>A0A6H5IVM3</accession>
<dbReference type="Pfam" id="PF12796">
    <property type="entry name" value="Ank_2"/>
    <property type="match status" value="1"/>
</dbReference>
<evidence type="ECO:0000256" key="2">
    <source>
        <dbReference type="ARBA" id="ARBA00023043"/>
    </source>
</evidence>
<evidence type="ECO:0000313" key="4">
    <source>
        <dbReference type="EMBL" id="CAB0041455.1"/>
    </source>
</evidence>
<sequence length="383" mass="43777">MRAIKEQKCLRLNTKLTKTIITLTSLEKLKYLRRDVNWEDEEERRDFLSQLHPLITDWEGQLPNLRDIFRPEEIDWLLTESVLFDNAFDTNSLIDFVIDSGYKDELVFDEDGKPLLRRTTPLHQVVSIDLARLLPKLFKIYQRSDANYTTEFGFSHFHVACMNGFNDIVQEFLEFGQDPNCFSEEPYTTSSVDLAPPLHLALRGDHWSTAELLLRSGADPNSCDTDGWTVLHSLQNEEMAEMLFEFCDKIEKPVQVDAHNELIDTPLCLAVRSVNEKFIELLLKRGADPNLPNEDGSTPLHIMARNHCLHNDGLAGLFFRIIDEAHKQVQIDSLNKLGRTPLQLAVANVQPCMVDVLLDCGADLSRFVFPAKRSLRRGRAAAV</sequence>
<evidence type="ECO:0000256" key="3">
    <source>
        <dbReference type="PROSITE-ProRule" id="PRU00023"/>
    </source>
</evidence>
<dbReference type="EMBL" id="CADCXV010001116">
    <property type="protein sequence ID" value="CAB0041455.1"/>
    <property type="molecule type" value="Genomic_DNA"/>
</dbReference>
<dbReference type="InterPro" id="IPR002110">
    <property type="entry name" value="Ankyrin_rpt"/>
</dbReference>
<dbReference type="Proteomes" id="UP000479190">
    <property type="component" value="Unassembled WGS sequence"/>
</dbReference>
<organism evidence="4 5">
    <name type="scientific">Trichogramma brassicae</name>
    <dbReference type="NCBI Taxonomy" id="86971"/>
    <lineage>
        <taxon>Eukaryota</taxon>
        <taxon>Metazoa</taxon>
        <taxon>Ecdysozoa</taxon>
        <taxon>Arthropoda</taxon>
        <taxon>Hexapoda</taxon>
        <taxon>Insecta</taxon>
        <taxon>Pterygota</taxon>
        <taxon>Neoptera</taxon>
        <taxon>Endopterygota</taxon>
        <taxon>Hymenoptera</taxon>
        <taxon>Apocrita</taxon>
        <taxon>Proctotrupomorpha</taxon>
        <taxon>Chalcidoidea</taxon>
        <taxon>Trichogrammatidae</taxon>
        <taxon>Trichogramma</taxon>
    </lineage>
</organism>
<dbReference type="PROSITE" id="PS50297">
    <property type="entry name" value="ANK_REP_REGION"/>
    <property type="match status" value="3"/>
</dbReference>